<dbReference type="Gene3D" id="3.30.460.10">
    <property type="entry name" value="Beta Polymerase, domain 2"/>
    <property type="match status" value="1"/>
</dbReference>
<proteinExistence type="inferred from homology"/>
<dbReference type="InterPro" id="IPR043519">
    <property type="entry name" value="NT_sf"/>
</dbReference>
<dbReference type="InterPro" id="IPR004394">
    <property type="entry name" value="Iojap/RsfS/C7orf30"/>
</dbReference>
<protein>
    <recommendedName>
        <fullName evidence="4">Ribosomal silencing factor RsfS</fullName>
    </recommendedName>
</protein>
<dbReference type="EMBL" id="LT969433">
    <property type="protein sequence ID" value="SOV14889.1"/>
    <property type="molecule type" value="Genomic_DNA"/>
</dbReference>
<evidence type="ECO:0008006" key="4">
    <source>
        <dbReference type="Google" id="ProtNLM"/>
    </source>
</evidence>
<evidence type="ECO:0000256" key="1">
    <source>
        <dbReference type="ARBA" id="ARBA00010574"/>
    </source>
</evidence>
<organism evidence="2 3">
    <name type="scientific">Plasmodium gaboni</name>
    <dbReference type="NCBI Taxonomy" id="647221"/>
    <lineage>
        <taxon>Eukaryota</taxon>
        <taxon>Sar</taxon>
        <taxon>Alveolata</taxon>
        <taxon>Apicomplexa</taxon>
        <taxon>Aconoidasida</taxon>
        <taxon>Haemosporida</taxon>
        <taxon>Plasmodiidae</taxon>
        <taxon>Plasmodium</taxon>
        <taxon>Plasmodium (Laverania)</taxon>
    </lineage>
</organism>
<accession>A0ABY1UNS8</accession>
<reference evidence="2" key="1">
    <citation type="submission" date="2016-09" db="EMBL/GenBank/DDBJ databases">
        <authorList>
            <consortium name="Pathogen Informatics"/>
            <person name="Sun Q."/>
            <person name="Inoue M."/>
        </authorList>
    </citation>
    <scope>NUCLEOTIDE SEQUENCE</scope>
</reference>
<evidence type="ECO:0000313" key="2">
    <source>
        <dbReference type="EMBL" id="SOV14889.1"/>
    </source>
</evidence>
<dbReference type="Proteomes" id="UP000831156">
    <property type="component" value="Chromosome 10"/>
</dbReference>
<dbReference type="Pfam" id="PF02410">
    <property type="entry name" value="RsfS"/>
    <property type="match status" value="1"/>
</dbReference>
<name>A0ABY1UNS8_9APIC</name>
<comment type="similarity">
    <text evidence="1">Belongs to the Iojap/RsfS family.</text>
</comment>
<gene>
    <name evidence="2" type="ORF">PGABG01_1018400</name>
</gene>
<dbReference type="PANTHER" id="PTHR21043">
    <property type="entry name" value="IOJAP SUPERFAMILY ORTHOLOG"/>
    <property type="match status" value="1"/>
</dbReference>
<dbReference type="SUPFAM" id="SSF81301">
    <property type="entry name" value="Nucleotidyltransferase"/>
    <property type="match status" value="1"/>
</dbReference>
<keyword evidence="3" id="KW-1185">Reference proteome</keyword>
<evidence type="ECO:0000313" key="3">
    <source>
        <dbReference type="Proteomes" id="UP000831156"/>
    </source>
</evidence>
<sequence length="459" mass="54623">MLKKFSPFSFLGSQKRYTTSEHKIFDKIKNSIKSPKNSRHSYNEKDKIELINIDNEIINKGNISFKCELINEDITKNSNKKDNIDEMINANIYDNHFNINNKYNNVMSNDNIDIKCFIRETIDYYKSLQLKKKQDHLNVFNEKKTEYSNMKEDHNKNEIINKKIQDNNFILDNKNVQNGVYNDIHYNNYNSNKYKDNSNSQNSTYGQSYESYNFLTPAQVFFENNKEKLIQESYKYYKERENNINKDDYVYDENEDYYNYANMKNPVIRPNDKEGFLFNYEDDDNNNNNNDDDEDMTLEKGIMPTIEQIICILKHEKVKDIKVIDLDKCGRRDIGMFLILCTGNTAKHNKKVGKLISKIFIDLEIPYISNVVYCYCNKFDEWIITHCGPLKIHILTEELRNLYDIENLFLYPHEHFDNTNFPSFFDYTPGIPPPYLVRSNASMDSYKNDDIYNKFLTQK</sequence>
<dbReference type="PANTHER" id="PTHR21043:SF0">
    <property type="entry name" value="MITOCHONDRIAL ASSEMBLY OF RIBOSOMAL LARGE SUBUNIT PROTEIN 1"/>
    <property type="match status" value="1"/>
</dbReference>